<dbReference type="SUPFAM" id="SSF54631">
    <property type="entry name" value="CBS-domain pair"/>
    <property type="match status" value="1"/>
</dbReference>
<dbReference type="InterPro" id="IPR000644">
    <property type="entry name" value="CBS_dom"/>
</dbReference>
<dbReference type="EMBL" id="MLJW01000069">
    <property type="protein sequence ID" value="OIR03076.1"/>
    <property type="molecule type" value="Genomic_DNA"/>
</dbReference>
<proteinExistence type="predicted"/>
<sequence>MSIEGMCAHGIVTADRSRTLQECAMLMGQNHVGLLLVTEEAPGGPEAVGVVTDRDFVVEALARGMPAGETAIGEIAVKRLLTVQSDASIEDAIQVMKKEGVRRLLVAAGDGHLVGVVSMDDLIDALAGEVLGIVQAIRGGITREAAAIRTSCVLCGERSVRMPKL</sequence>
<organism evidence="3">
    <name type="scientific">mine drainage metagenome</name>
    <dbReference type="NCBI Taxonomy" id="410659"/>
    <lineage>
        <taxon>unclassified sequences</taxon>
        <taxon>metagenomes</taxon>
        <taxon>ecological metagenomes</taxon>
    </lineage>
</organism>
<feature type="domain" description="CBS" evidence="2">
    <location>
        <begin position="6"/>
        <end position="67"/>
    </location>
</feature>
<dbReference type="Pfam" id="PF00571">
    <property type="entry name" value="CBS"/>
    <property type="match status" value="2"/>
</dbReference>
<dbReference type="InterPro" id="IPR046342">
    <property type="entry name" value="CBS_dom_sf"/>
</dbReference>
<protein>
    <submittedName>
        <fullName evidence="3">Hypoxic response protein 1</fullName>
    </submittedName>
</protein>
<dbReference type="AlphaFoldDB" id="A0A1J5SN32"/>
<dbReference type="PANTHER" id="PTHR43080:SF2">
    <property type="entry name" value="CBS DOMAIN-CONTAINING PROTEIN"/>
    <property type="match status" value="1"/>
</dbReference>
<keyword evidence="1" id="KW-0129">CBS domain</keyword>
<evidence type="ECO:0000313" key="3">
    <source>
        <dbReference type="EMBL" id="OIR03076.1"/>
    </source>
</evidence>
<gene>
    <name evidence="3" type="primary">hrp1_7</name>
    <name evidence="3" type="ORF">GALL_148540</name>
</gene>
<reference evidence="3" key="1">
    <citation type="submission" date="2016-10" db="EMBL/GenBank/DDBJ databases">
        <title>Sequence of Gallionella enrichment culture.</title>
        <authorList>
            <person name="Poehlein A."/>
            <person name="Muehling M."/>
            <person name="Daniel R."/>
        </authorList>
    </citation>
    <scope>NUCLEOTIDE SEQUENCE</scope>
</reference>
<feature type="domain" description="CBS" evidence="2">
    <location>
        <begin position="76"/>
        <end position="133"/>
    </location>
</feature>
<name>A0A1J5SN32_9ZZZZ</name>
<comment type="caution">
    <text evidence="3">The sequence shown here is derived from an EMBL/GenBank/DDBJ whole genome shotgun (WGS) entry which is preliminary data.</text>
</comment>
<dbReference type="PANTHER" id="PTHR43080">
    <property type="entry name" value="CBS DOMAIN-CONTAINING PROTEIN CBSX3, MITOCHONDRIAL"/>
    <property type="match status" value="1"/>
</dbReference>
<dbReference type="InterPro" id="IPR051257">
    <property type="entry name" value="Diverse_CBS-Domain"/>
</dbReference>
<evidence type="ECO:0000256" key="1">
    <source>
        <dbReference type="ARBA" id="ARBA00023122"/>
    </source>
</evidence>
<evidence type="ECO:0000259" key="2">
    <source>
        <dbReference type="PROSITE" id="PS51371"/>
    </source>
</evidence>
<dbReference type="PROSITE" id="PS51371">
    <property type="entry name" value="CBS"/>
    <property type="match status" value="2"/>
</dbReference>
<dbReference type="Gene3D" id="3.10.580.10">
    <property type="entry name" value="CBS-domain"/>
    <property type="match status" value="1"/>
</dbReference>
<accession>A0A1J5SN32</accession>
<dbReference type="SMART" id="SM00116">
    <property type="entry name" value="CBS"/>
    <property type="match status" value="2"/>
</dbReference>